<evidence type="ECO:0000256" key="1">
    <source>
        <dbReference type="ARBA" id="ARBA00022701"/>
    </source>
</evidence>
<feature type="compositionally biased region" description="Basic and acidic residues" evidence="6">
    <location>
        <begin position="50"/>
        <end position="70"/>
    </location>
</feature>
<evidence type="ECO:0000313" key="7">
    <source>
        <dbReference type="EMBL" id="GKV51238.1"/>
    </source>
</evidence>
<dbReference type="EMBL" id="BPVZ01000460">
    <property type="protein sequence ID" value="GKV51238.1"/>
    <property type="molecule type" value="Genomic_DNA"/>
</dbReference>
<organism evidence="7 8">
    <name type="scientific">Rubroshorea leprosula</name>
    <dbReference type="NCBI Taxonomy" id="152421"/>
    <lineage>
        <taxon>Eukaryota</taxon>
        <taxon>Viridiplantae</taxon>
        <taxon>Streptophyta</taxon>
        <taxon>Embryophyta</taxon>
        <taxon>Tracheophyta</taxon>
        <taxon>Spermatophyta</taxon>
        <taxon>Magnoliopsida</taxon>
        <taxon>eudicotyledons</taxon>
        <taxon>Gunneridae</taxon>
        <taxon>Pentapetalae</taxon>
        <taxon>rosids</taxon>
        <taxon>malvids</taxon>
        <taxon>Malvales</taxon>
        <taxon>Dipterocarpaceae</taxon>
        <taxon>Rubroshorea</taxon>
    </lineage>
</organism>
<keyword evidence="4" id="KW-0175">Coiled coil</keyword>
<dbReference type="GO" id="GO:0005874">
    <property type="term" value="C:microtubule"/>
    <property type="evidence" value="ECO:0007669"/>
    <property type="project" value="UniProtKB-KW"/>
</dbReference>
<feature type="compositionally biased region" description="Low complexity" evidence="6">
    <location>
        <begin position="115"/>
        <end position="124"/>
    </location>
</feature>
<sequence>MSRDASSSRFVSQDAWHEANENEFECSLNQAHFHPPRTPLNAIADPSQCQKEKQSQECDADSKDKYESGKMHHHRLSNGKSGMLNLNLSIATQRGMSRHGKVHSEPNSAQSTPTRSSSRVSAVSRVSQVIGRRVEVNAGSSSRVSRGISMIDNSDLSNDVPHLELDEDPLFWTDHINVQVYKLITLRLLF</sequence>
<reference evidence="7 8" key="1">
    <citation type="journal article" date="2021" name="Commun. Biol.">
        <title>The genome of Shorea leprosula (Dipterocarpaceae) highlights the ecological relevance of drought in aseasonal tropical rainforests.</title>
        <authorList>
            <person name="Ng K.K.S."/>
            <person name="Kobayashi M.J."/>
            <person name="Fawcett J.A."/>
            <person name="Hatakeyama M."/>
            <person name="Paape T."/>
            <person name="Ng C.H."/>
            <person name="Ang C.C."/>
            <person name="Tnah L.H."/>
            <person name="Lee C.T."/>
            <person name="Nishiyama T."/>
            <person name="Sese J."/>
            <person name="O'Brien M.J."/>
            <person name="Copetti D."/>
            <person name="Mohd Noor M.I."/>
            <person name="Ong R.C."/>
            <person name="Putra M."/>
            <person name="Sireger I.Z."/>
            <person name="Indrioko S."/>
            <person name="Kosugi Y."/>
            <person name="Izuno A."/>
            <person name="Isagi Y."/>
            <person name="Lee S.L."/>
            <person name="Shimizu K.K."/>
        </authorList>
    </citation>
    <scope>NUCLEOTIDE SEQUENCE [LARGE SCALE GENOMIC DNA]</scope>
    <source>
        <strain evidence="7">214</strain>
    </source>
</reference>
<evidence type="ECO:0000313" key="8">
    <source>
        <dbReference type="Proteomes" id="UP001054252"/>
    </source>
</evidence>
<dbReference type="PANTHER" id="PTHR37739:SF18">
    <property type="entry name" value="KINESIN-LIKE PROTEIN KIN-12C"/>
    <property type="match status" value="1"/>
</dbReference>
<keyword evidence="5" id="KW-0505">Motor protein</keyword>
<evidence type="ECO:0000256" key="2">
    <source>
        <dbReference type="ARBA" id="ARBA00022741"/>
    </source>
</evidence>
<feature type="compositionally biased region" description="Polar residues" evidence="6">
    <location>
        <begin position="105"/>
        <end position="114"/>
    </location>
</feature>
<proteinExistence type="predicted"/>
<evidence type="ECO:0000256" key="5">
    <source>
        <dbReference type="ARBA" id="ARBA00023175"/>
    </source>
</evidence>
<dbReference type="PANTHER" id="PTHR37739">
    <property type="entry name" value="KINESIN-LIKE PROTEIN KIN-12D"/>
    <property type="match status" value="1"/>
</dbReference>
<accession>A0AAV5MP92</accession>
<keyword evidence="1" id="KW-0493">Microtubule</keyword>
<comment type="caution">
    <text evidence="7">The sequence shown here is derived from an EMBL/GenBank/DDBJ whole genome shotgun (WGS) entry which is preliminary data.</text>
</comment>
<dbReference type="GO" id="GO:0005524">
    <property type="term" value="F:ATP binding"/>
    <property type="evidence" value="ECO:0007669"/>
    <property type="project" value="UniProtKB-KW"/>
</dbReference>
<protein>
    <submittedName>
        <fullName evidence="7">Uncharacterized protein</fullName>
    </submittedName>
</protein>
<evidence type="ECO:0000256" key="3">
    <source>
        <dbReference type="ARBA" id="ARBA00022840"/>
    </source>
</evidence>
<keyword evidence="3" id="KW-0067">ATP-binding</keyword>
<keyword evidence="8" id="KW-1185">Reference proteome</keyword>
<feature type="region of interest" description="Disordered" evidence="6">
    <location>
        <begin position="95"/>
        <end position="124"/>
    </location>
</feature>
<evidence type="ECO:0000256" key="4">
    <source>
        <dbReference type="ARBA" id="ARBA00023054"/>
    </source>
</evidence>
<dbReference type="Proteomes" id="UP001054252">
    <property type="component" value="Unassembled WGS sequence"/>
</dbReference>
<feature type="region of interest" description="Disordered" evidence="6">
    <location>
        <begin position="27"/>
        <end position="81"/>
    </location>
</feature>
<dbReference type="AlphaFoldDB" id="A0AAV5MP92"/>
<dbReference type="InterPro" id="IPR044986">
    <property type="entry name" value="KIF15/KIN-12"/>
</dbReference>
<gene>
    <name evidence="7" type="ORF">SLEP1_g57905</name>
</gene>
<evidence type="ECO:0000256" key="6">
    <source>
        <dbReference type="SAM" id="MobiDB-lite"/>
    </source>
</evidence>
<name>A0AAV5MP92_9ROSI</name>
<keyword evidence="2" id="KW-0547">Nucleotide-binding</keyword>